<dbReference type="Proteomes" id="UP000030008">
    <property type="component" value="Unassembled WGS sequence"/>
</dbReference>
<reference evidence="10" key="3">
    <citation type="journal article" date="2022" name="Clin. Infect. Dis.">
        <title>Association between Clostridium innocuum and antibiotic-associated diarrhea in adults and children: A cross-sectional study and comparative genomics analysis.</title>
        <authorList>
            <person name="Cherny K.E."/>
            <person name="Muscat E.B."/>
            <person name="Balaji A."/>
            <person name="Mukherjee J."/>
            <person name="Ozer E.A."/>
            <person name="Angarone M.P."/>
            <person name="Hauser A.R."/>
            <person name="Sichel J.S."/>
            <person name="Amponsah E."/>
            <person name="Kociolek L.K."/>
        </authorList>
    </citation>
    <scope>NUCLEOTIDE SEQUENCE</scope>
    <source>
        <strain evidence="10">NU1-AC-029v</strain>
    </source>
</reference>
<dbReference type="InterPro" id="IPR004720">
    <property type="entry name" value="PTS_IIB_sorbose-sp"/>
</dbReference>
<protein>
    <submittedName>
        <fullName evidence="9 10">PTS sugar transporter</fullName>
    </submittedName>
</protein>
<evidence type="ECO:0000313" key="11">
    <source>
        <dbReference type="EMBL" id="QJA04742.1"/>
    </source>
</evidence>
<dbReference type="GO" id="GO:0008982">
    <property type="term" value="F:protein-N(PI)-phosphohistidine-sugar phosphotransferase activity"/>
    <property type="evidence" value="ECO:0007669"/>
    <property type="project" value="InterPro"/>
</dbReference>
<evidence type="ECO:0000256" key="3">
    <source>
        <dbReference type="ARBA" id="ARBA00022490"/>
    </source>
</evidence>
<accession>A0A099IBE5</accession>
<name>A0A099IBE5_CLOIN</name>
<reference evidence="9 12" key="1">
    <citation type="submission" date="2014-08" db="EMBL/GenBank/DDBJ databases">
        <title>Clostridium innocuum, an unnegligible vancomycin-resistant pathogen causing extra-intestinal infections.</title>
        <authorList>
            <person name="Feng Y."/>
            <person name="Chiu C.-H."/>
        </authorList>
    </citation>
    <scope>NUCLEOTIDE SEQUENCE [LARGE SCALE GENOMIC DNA]</scope>
    <source>
        <strain evidence="9 12">AN88</strain>
    </source>
</reference>
<dbReference type="Gene3D" id="3.40.35.10">
    <property type="entry name" value="Phosphotransferase system, sorbose subfamily IIB component"/>
    <property type="match status" value="1"/>
</dbReference>
<dbReference type="Pfam" id="PF03830">
    <property type="entry name" value="PTSIIB_sorb"/>
    <property type="match status" value="1"/>
</dbReference>
<keyword evidence="5" id="KW-0808">Transferase</keyword>
<keyword evidence="4 9" id="KW-0762">Sugar transport</keyword>
<dbReference type="RefSeq" id="WP_002606192.1">
    <property type="nucleotide sequence ID" value="NZ_AP025565.1"/>
</dbReference>
<evidence type="ECO:0000313" key="13">
    <source>
        <dbReference type="Proteomes" id="UP000503330"/>
    </source>
</evidence>
<keyword evidence="7" id="KW-0418">Kinase</keyword>
<dbReference type="Proteomes" id="UP000503330">
    <property type="component" value="Chromosome"/>
</dbReference>
<dbReference type="EMBL" id="CP048838">
    <property type="protein sequence ID" value="QJA04742.1"/>
    <property type="molecule type" value="Genomic_DNA"/>
</dbReference>
<evidence type="ECO:0000256" key="7">
    <source>
        <dbReference type="ARBA" id="ARBA00022777"/>
    </source>
</evidence>
<evidence type="ECO:0000256" key="1">
    <source>
        <dbReference type="ARBA" id="ARBA00004496"/>
    </source>
</evidence>
<evidence type="ECO:0000256" key="6">
    <source>
        <dbReference type="ARBA" id="ARBA00022683"/>
    </source>
</evidence>
<evidence type="ECO:0000256" key="2">
    <source>
        <dbReference type="ARBA" id="ARBA00022448"/>
    </source>
</evidence>
<dbReference type="GO" id="GO:0016301">
    <property type="term" value="F:kinase activity"/>
    <property type="evidence" value="ECO:0007669"/>
    <property type="project" value="UniProtKB-KW"/>
</dbReference>
<proteinExistence type="predicted"/>
<evidence type="ECO:0000313" key="10">
    <source>
        <dbReference type="EMBL" id="MCR0234787.1"/>
    </source>
</evidence>
<gene>
    <name evidence="9" type="ORF">CIAN88_01175</name>
    <name evidence="11" type="ORF">G4D54_21040</name>
    <name evidence="10" type="ORF">MKC95_18640</name>
</gene>
<dbReference type="SUPFAM" id="SSF52728">
    <property type="entry name" value="PTS IIb component"/>
    <property type="match status" value="1"/>
</dbReference>
<dbReference type="AlphaFoldDB" id="A0A099IBE5"/>
<evidence type="ECO:0000259" key="8">
    <source>
        <dbReference type="PROSITE" id="PS51101"/>
    </source>
</evidence>
<dbReference type="InterPro" id="IPR036667">
    <property type="entry name" value="PTS_IIB_sorbose-sp_sf"/>
</dbReference>
<dbReference type="GeneID" id="61928079"/>
<evidence type="ECO:0000256" key="5">
    <source>
        <dbReference type="ARBA" id="ARBA00022679"/>
    </source>
</evidence>
<dbReference type="EMBL" id="JAKTMA010000040">
    <property type="protein sequence ID" value="MCR0234787.1"/>
    <property type="molecule type" value="Genomic_DNA"/>
</dbReference>
<reference evidence="11 13" key="2">
    <citation type="submission" date="2020-02" db="EMBL/GenBank/DDBJ databases">
        <authorList>
            <person name="Kociolek L.K."/>
            <person name="Ozer E.A."/>
        </authorList>
    </citation>
    <scope>NUCLEOTIDE SEQUENCE [LARGE SCALE GENOMIC DNA]</scope>
    <source>
        <strain evidence="11 13">ATCC 14501</strain>
    </source>
</reference>
<dbReference type="EMBL" id="JQIF01000006">
    <property type="protein sequence ID" value="KGJ54856.1"/>
    <property type="molecule type" value="Genomic_DNA"/>
</dbReference>
<feature type="domain" description="PTS EIIB type-4" evidence="8">
    <location>
        <begin position="1"/>
        <end position="165"/>
    </location>
</feature>
<sequence length="165" mass="18419">MADINLVRIDFRLIHGQVVTKWVKQANANRIIIVNDMLAKDEFLASVYKMAAPSNVKVDIFTVDDAMAKWTTDQFGEGKVLLLFKNVSDIRNLQRLGFPLPEVQIGGLGGGSGRINTSSGISFDAKDVQLLKEMIAEGSDIHIQVVPTQQKYEIEKVIEKLEFNE</sequence>
<dbReference type="PROSITE" id="PS51101">
    <property type="entry name" value="PTS_EIIB_TYPE_4"/>
    <property type="match status" value="1"/>
</dbReference>
<dbReference type="GO" id="GO:0009401">
    <property type="term" value="P:phosphoenolpyruvate-dependent sugar phosphotransferase system"/>
    <property type="evidence" value="ECO:0007669"/>
    <property type="project" value="UniProtKB-KW"/>
</dbReference>
<evidence type="ECO:0000313" key="12">
    <source>
        <dbReference type="Proteomes" id="UP000030008"/>
    </source>
</evidence>
<keyword evidence="2" id="KW-0813">Transport</keyword>
<dbReference type="Proteomes" id="UP001203972">
    <property type="component" value="Unassembled WGS sequence"/>
</dbReference>
<comment type="subcellular location">
    <subcellularLocation>
        <location evidence="1">Cytoplasm</location>
    </subcellularLocation>
</comment>
<dbReference type="GO" id="GO:0005737">
    <property type="term" value="C:cytoplasm"/>
    <property type="evidence" value="ECO:0007669"/>
    <property type="project" value="UniProtKB-SubCell"/>
</dbReference>
<keyword evidence="3" id="KW-0963">Cytoplasm</keyword>
<evidence type="ECO:0000256" key="4">
    <source>
        <dbReference type="ARBA" id="ARBA00022597"/>
    </source>
</evidence>
<evidence type="ECO:0000313" key="9">
    <source>
        <dbReference type="EMBL" id="KGJ54856.1"/>
    </source>
</evidence>
<organism evidence="9 12">
    <name type="scientific">Clostridium innocuum</name>
    <dbReference type="NCBI Taxonomy" id="1522"/>
    <lineage>
        <taxon>Bacteria</taxon>
        <taxon>Bacillati</taxon>
        <taxon>Bacillota</taxon>
        <taxon>Clostridia</taxon>
        <taxon>Eubacteriales</taxon>
        <taxon>Clostridiaceae</taxon>
        <taxon>Clostridium</taxon>
    </lineage>
</organism>
<keyword evidence="6" id="KW-0598">Phosphotransferase system</keyword>